<dbReference type="Gene3D" id="2.10.70.10">
    <property type="entry name" value="Complement Module, domain 1"/>
    <property type="match status" value="1"/>
</dbReference>
<protein>
    <recommendedName>
        <fullName evidence="2">HYR domain-containing protein</fullName>
    </recommendedName>
</protein>
<dbReference type="InterPro" id="IPR003410">
    <property type="entry name" value="HYR_dom"/>
</dbReference>
<dbReference type="EMBL" id="BTSX01000002">
    <property type="protein sequence ID" value="GMS82603.1"/>
    <property type="molecule type" value="Genomic_DNA"/>
</dbReference>
<evidence type="ECO:0000259" key="2">
    <source>
        <dbReference type="PROSITE" id="PS50825"/>
    </source>
</evidence>
<gene>
    <name evidence="3" type="ORF">PENTCL1PPCAC_4778</name>
</gene>
<dbReference type="AlphaFoldDB" id="A0AAV5SPQ2"/>
<dbReference type="Proteomes" id="UP001432027">
    <property type="component" value="Unassembled WGS sequence"/>
</dbReference>
<keyword evidence="4" id="KW-1185">Reference proteome</keyword>
<accession>A0AAV5SPQ2</accession>
<organism evidence="3 4">
    <name type="scientific">Pristionchus entomophagus</name>
    <dbReference type="NCBI Taxonomy" id="358040"/>
    <lineage>
        <taxon>Eukaryota</taxon>
        <taxon>Metazoa</taxon>
        <taxon>Ecdysozoa</taxon>
        <taxon>Nematoda</taxon>
        <taxon>Chromadorea</taxon>
        <taxon>Rhabditida</taxon>
        <taxon>Rhabditina</taxon>
        <taxon>Diplogasteromorpha</taxon>
        <taxon>Diplogasteroidea</taxon>
        <taxon>Neodiplogasteridae</taxon>
        <taxon>Pristionchus</taxon>
    </lineage>
</organism>
<proteinExistence type="predicted"/>
<keyword evidence="1" id="KW-0677">Repeat</keyword>
<comment type="caution">
    <text evidence="3">The sequence shown here is derived from an EMBL/GenBank/DDBJ whole genome shotgun (WGS) entry which is preliminary data.</text>
</comment>
<feature type="non-terminal residue" evidence="3">
    <location>
        <position position="1"/>
    </location>
</feature>
<feature type="domain" description="HYR" evidence="2">
    <location>
        <begin position="1"/>
        <end position="81"/>
    </location>
</feature>
<evidence type="ECO:0000313" key="4">
    <source>
        <dbReference type="Proteomes" id="UP001432027"/>
    </source>
</evidence>
<reference evidence="3" key="1">
    <citation type="submission" date="2023-10" db="EMBL/GenBank/DDBJ databases">
        <title>Genome assembly of Pristionchus species.</title>
        <authorList>
            <person name="Yoshida K."/>
            <person name="Sommer R.J."/>
        </authorList>
    </citation>
    <scope>NUCLEOTIDE SEQUENCE</scope>
    <source>
        <strain evidence="3">RS0144</strain>
    </source>
</reference>
<evidence type="ECO:0000313" key="3">
    <source>
        <dbReference type="EMBL" id="GMS82603.1"/>
    </source>
</evidence>
<dbReference type="PROSITE" id="PS50825">
    <property type="entry name" value="HYR"/>
    <property type="match status" value="1"/>
</dbReference>
<dbReference type="Pfam" id="PF02494">
    <property type="entry name" value="HYR"/>
    <property type="match status" value="1"/>
</dbReference>
<sequence length="180" mass="19418">PPLLRCPDSYTVHAEKGDSVQACLELVHYPLHVQDVSNISSLVFSPTHANLKIGEHATITVAATDVAGNRAECRFQVAHKAPQRSPSSLATGNTTVRTCTEKGEGNAECAISCAEGHRFVDESEVQTQFTCEDGEWSPAVVAPSCVPLAEEPARYELSVRVEYPTQDSIGQNCLQFSGVF</sequence>
<name>A0AAV5SPQ2_9BILA</name>
<evidence type="ECO:0000256" key="1">
    <source>
        <dbReference type="ARBA" id="ARBA00022737"/>
    </source>
</evidence>